<dbReference type="Pfam" id="PF07969">
    <property type="entry name" value="Amidohydro_3"/>
    <property type="match status" value="1"/>
</dbReference>
<organism evidence="2">
    <name type="scientific">Fervidicoccus fontis</name>
    <dbReference type="NCBI Taxonomy" id="683846"/>
    <lineage>
        <taxon>Archaea</taxon>
        <taxon>Thermoproteota</taxon>
        <taxon>Thermoprotei</taxon>
        <taxon>Fervidicoccales</taxon>
        <taxon>Fervidicoccaceae</taxon>
        <taxon>Fervidicoccus</taxon>
    </lineage>
</organism>
<dbReference type="GO" id="GO:0004131">
    <property type="term" value="F:cytosine deaminase activity"/>
    <property type="evidence" value="ECO:0007669"/>
    <property type="project" value="TreeGrafter"/>
</dbReference>
<dbReference type="InterPro" id="IPR052349">
    <property type="entry name" value="Metallo-hydrolase_Enzymes"/>
</dbReference>
<comment type="caution">
    <text evidence="2">The sequence shown here is derived from an EMBL/GenBank/DDBJ whole genome shotgun (WGS) entry which is preliminary data.</text>
</comment>
<dbReference type="Gene3D" id="3.20.20.140">
    <property type="entry name" value="Metal-dependent hydrolases"/>
    <property type="match status" value="1"/>
</dbReference>
<dbReference type="InterPro" id="IPR032466">
    <property type="entry name" value="Metal_Hydrolase"/>
</dbReference>
<dbReference type="EMBL" id="DSDY01000018">
    <property type="protein sequence ID" value="HDS10089.1"/>
    <property type="molecule type" value="Genomic_DNA"/>
</dbReference>
<gene>
    <name evidence="2" type="ORF">ENO04_00470</name>
</gene>
<proteinExistence type="predicted"/>
<accession>A0A7C1I6M3</accession>
<dbReference type="InterPro" id="IPR013108">
    <property type="entry name" value="Amidohydro_3"/>
</dbReference>
<reference evidence="2" key="1">
    <citation type="journal article" date="2020" name="mSystems">
        <title>Genome- and Community-Level Interaction Insights into Carbon Utilization and Element Cycling Functions of Hydrothermarchaeota in Hydrothermal Sediment.</title>
        <authorList>
            <person name="Zhou Z."/>
            <person name="Liu Y."/>
            <person name="Xu W."/>
            <person name="Pan J."/>
            <person name="Luo Z.H."/>
            <person name="Li M."/>
        </authorList>
    </citation>
    <scope>NUCLEOTIDE SEQUENCE [LARGE SCALE GENOMIC DNA]</scope>
    <source>
        <strain evidence="2">SpSt-123</strain>
    </source>
</reference>
<name>A0A7C1I6M3_9CREN</name>
<dbReference type="PANTHER" id="PTHR32027">
    <property type="entry name" value="CYTOSINE DEAMINASE"/>
    <property type="match status" value="1"/>
</dbReference>
<dbReference type="GO" id="GO:0006209">
    <property type="term" value="P:cytosine catabolic process"/>
    <property type="evidence" value="ECO:0007669"/>
    <property type="project" value="TreeGrafter"/>
</dbReference>
<evidence type="ECO:0000259" key="1">
    <source>
        <dbReference type="Pfam" id="PF07969"/>
    </source>
</evidence>
<dbReference type="GO" id="GO:0035888">
    <property type="term" value="F:isoguanine deaminase activity"/>
    <property type="evidence" value="ECO:0007669"/>
    <property type="project" value="TreeGrafter"/>
</dbReference>
<sequence>MLKLAELARLAGMSLVTDPQTGPLYLPFKQMLQLGVNVALGQDDIADAYYPFGRNNMLEVAFLASHITWSMTLKDLDTFFDMITWRARKAMNIPVCGIKEGCPADLLVHNYKTVYETIWYHEPPAYVIRNGRIVVKNSSESKFYI</sequence>
<dbReference type="PANTHER" id="PTHR32027:SF0">
    <property type="entry name" value="CYTOSINE DEAMINASE"/>
    <property type="match status" value="1"/>
</dbReference>
<dbReference type="SUPFAM" id="SSF51556">
    <property type="entry name" value="Metallo-dependent hydrolases"/>
    <property type="match status" value="1"/>
</dbReference>
<evidence type="ECO:0000313" key="2">
    <source>
        <dbReference type="EMBL" id="HDS10089.1"/>
    </source>
</evidence>
<feature type="domain" description="Amidohydrolase 3" evidence="1">
    <location>
        <begin position="4"/>
        <end position="135"/>
    </location>
</feature>
<dbReference type="AlphaFoldDB" id="A0A7C1I6M3"/>
<protein>
    <recommendedName>
        <fullName evidence="1">Amidohydrolase 3 domain-containing protein</fullName>
    </recommendedName>
</protein>